<dbReference type="Proteomes" id="UP001550853">
    <property type="component" value="Unassembled WGS sequence"/>
</dbReference>
<evidence type="ECO:0000313" key="1">
    <source>
        <dbReference type="EMBL" id="MEU3709784.1"/>
    </source>
</evidence>
<keyword evidence="2" id="KW-1185">Reference proteome</keyword>
<accession>A0ABV2YVK7</accession>
<sequence>MIEMSRAVALELVSDDDSLGGMRPILEGDEAILGYEPQEGFPDRCWVLHTITVGGERVRWDDVLAHAGKRLEDWRCTPSFRVFEGLDLPEDLEKPDLGEIDRDSLARLVEVLARHSSDGPRTECYWAQAAIEDIGRPIPARRGRLEEALAHHAACAWPDRPAGTQFPAHWWPVEDSWFVLTDWDLSATEVFGSSSLIADLLADDGLDAVRHPGIAEVQGSFAQWREQAR</sequence>
<gene>
    <name evidence="1" type="ORF">AB0E61_06755</name>
</gene>
<name>A0ABV2YVK7_9ACTN</name>
<dbReference type="EMBL" id="JBEZVI010000004">
    <property type="protein sequence ID" value="MEU3709784.1"/>
    <property type="molecule type" value="Genomic_DNA"/>
</dbReference>
<dbReference type="RefSeq" id="WP_030279040.1">
    <property type="nucleotide sequence ID" value="NZ_JBEZVI010000004.1"/>
</dbReference>
<proteinExistence type="predicted"/>
<evidence type="ECO:0000313" key="2">
    <source>
        <dbReference type="Proteomes" id="UP001550853"/>
    </source>
</evidence>
<protein>
    <submittedName>
        <fullName evidence="1">Uncharacterized protein</fullName>
    </submittedName>
</protein>
<organism evidence="1 2">
    <name type="scientific">Streptomyces catenulae</name>
    <dbReference type="NCBI Taxonomy" id="66875"/>
    <lineage>
        <taxon>Bacteria</taxon>
        <taxon>Bacillati</taxon>
        <taxon>Actinomycetota</taxon>
        <taxon>Actinomycetes</taxon>
        <taxon>Kitasatosporales</taxon>
        <taxon>Streptomycetaceae</taxon>
        <taxon>Streptomyces</taxon>
    </lineage>
</organism>
<reference evidence="1 2" key="1">
    <citation type="submission" date="2024-06" db="EMBL/GenBank/DDBJ databases">
        <title>The Natural Products Discovery Center: Release of the First 8490 Sequenced Strains for Exploring Actinobacteria Biosynthetic Diversity.</title>
        <authorList>
            <person name="Kalkreuter E."/>
            <person name="Kautsar S.A."/>
            <person name="Yang D."/>
            <person name="Bader C.D."/>
            <person name="Teijaro C.N."/>
            <person name="Fluegel L."/>
            <person name="Davis C.M."/>
            <person name="Simpson J.R."/>
            <person name="Lauterbach L."/>
            <person name="Steele A.D."/>
            <person name="Gui C."/>
            <person name="Meng S."/>
            <person name="Li G."/>
            <person name="Viehrig K."/>
            <person name="Ye F."/>
            <person name="Su P."/>
            <person name="Kiefer A.F."/>
            <person name="Nichols A."/>
            <person name="Cepeda A.J."/>
            <person name="Yan W."/>
            <person name="Fan B."/>
            <person name="Jiang Y."/>
            <person name="Adhikari A."/>
            <person name="Zheng C.-J."/>
            <person name="Schuster L."/>
            <person name="Cowan T.M."/>
            <person name="Smanski M.J."/>
            <person name="Chevrette M.G."/>
            <person name="De Carvalho L.P.S."/>
            <person name="Shen B."/>
        </authorList>
    </citation>
    <scope>NUCLEOTIDE SEQUENCE [LARGE SCALE GENOMIC DNA]</scope>
    <source>
        <strain evidence="1 2">NPDC033039</strain>
    </source>
</reference>
<comment type="caution">
    <text evidence="1">The sequence shown here is derived from an EMBL/GenBank/DDBJ whole genome shotgun (WGS) entry which is preliminary data.</text>
</comment>